<dbReference type="SUPFAM" id="SSF48264">
    <property type="entry name" value="Cytochrome P450"/>
    <property type="match status" value="1"/>
</dbReference>
<evidence type="ECO:0000256" key="3">
    <source>
        <dbReference type="ARBA" id="ARBA00010617"/>
    </source>
</evidence>
<protein>
    <recommendedName>
        <fullName evidence="13">Cytochrome P450</fullName>
    </recommendedName>
</protein>
<evidence type="ECO:0000256" key="8">
    <source>
        <dbReference type="ARBA" id="ARBA00023136"/>
    </source>
</evidence>
<keyword evidence="6 9" id="KW-0408">Iron</keyword>
<keyword evidence="12" id="KW-1185">Reference proteome</keyword>
<comment type="similarity">
    <text evidence="3 10">Belongs to the cytochrome P450 family.</text>
</comment>
<feature type="binding site" description="axial binding residue" evidence="9">
    <location>
        <position position="379"/>
    </location>
    <ligand>
        <name>heme</name>
        <dbReference type="ChEBI" id="CHEBI:30413"/>
    </ligand>
    <ligandPart>
        <name>Fe</name>
        <dbReference type="ChEBI" id="CHEBI:18248"/>
    </ligandPart>
</feature>
<evidence type="ECO:0000256" key="2">
    <source>
        <dbReference type="ARBA" id="ARBA00004586"/>
    </source>
</evidence>
<dbReference type="GO" id="GO:0016705">
    <property type="term" value="F:oxidoreductase activity, acting on paired donors, with incorporation or reduction of molecular oxygen"/>
    <property type="evidence" value="ECO:0007669"/>
    <property type="project" value="InterPro"/>
</dbReference>
<keyword evidence="9 10" id="KW-0479">Metal-binding</keyword>
<evidence type="ECO:0000256" key="10">
    <source>
        <dbReference type="RuleBase" id="RU000461"/>
    </source>
</evidence>
<dbReference type="PRINTS" id="PR00385">
    <property type="entry name" value="P450"/>
</dbReference>
<evidence type="ECO:0008006" key="13">
    <source>
        <dbReference type="Google" id="ProtNLM"/>
    </source>
</evidence>
<dbReference type="GO" id="GO:0005506">
    <property type="term" value="F:iron ion binding"/>
    <property type="evidence" value="ECO:0007669"/>
    <property type="project" value="InterPro"/>
</dbReference>
<name>A0AAV1ZMB5_9ARAC</name>
<dbReference type="Proteomes" id="UP001497382">
    <property type="component" value="Unassembled WGS sequence"/>
</dbReference>
<comment type="subcellular location">
    <subcellularLocation>
        <location evidence="2">Endoplasmic reticulum membrane</location>
    </subcellularLocation>
</comment>
<sequence length="440" mass="51150">MSAVVILAKPEAIEVSADLQTCSRKSTDMVIFSSTVTIEKAWFYNWFQMFLGTGLINSGGNLWRFRRRLLNSCFRKDILKGHLSIMNEKSLILVESLKKETREDFTKVKKPISECTLNIIHDIIFGRHEDENKSELRGLINSIKWGMRFVVERVMNGFLWPHFIYFSTKRGKELKKHEKIVKDFTRSRIQQRKQKLMERNFSTREANETPLLDLLLEYHFKSTDFTENDLSDELITMVIAGQDSTTVAISWILYMLGLHEDIQTKVYEELDLIFDGDCERHVTLEELKEMKYLKSVIKETLRLYPPAPFMARQVHKDVNICGYQIPKGTTCVVLPPMLHRDEETFPDAERFDPDRFSPENSQGRSPYAYIPFSAGPRNCIGQNIAMMELIVIVSTLLRSYKFESLDQRDKVLPALTITTSPSKPLRIRIRSRDSTNNLKN</sequence>
<dbReference type="PANTHER" id="PTHR24291">
    <property type="entry name" value="CYTOCHROME P450 FAMILY 4"/>
    <property type="match status" value="1"/>
</dbReference>
<dbReference type="GO" id="GO:0004497">
    <property type="term" value="F:monooxygenase activity"/>
    <property type="evidence" value="ECO:0007669"/>
    <property type="project" value="UniProtKB-KW"/>
</dbReference>
<evidence type="ECO:0000256" key="5">
    <source>
        <dbReference type="ARBA" id="ARBA00022824"/>
    </source>
</evidence>
<dbReference type="CDD" id="cd20628">
    <property type="entry name" value="CYP4"/>
    <property type="match status" value="1"/>
</dbReference>
<dbReference type="InterPro" id="IPR017972">
    <property type="entry name" value="Cyt_P450_CS"/>
</dbReference>
<evidence type="ECO:0000256" key="4">
    <source>
        <dbReference type="ARBA" id="ARBA00022617"/>
    </source>
</evidence>
<dbReference type="Gene3D" id="1.10.630.10">
    <property type="entry name" value="Cytochrome P450"/>
    <property type="match status" value="1"/>
</dbReference>
<evidence type="ECO:0000313" key="11">
    <source>
        <dbReference type="EMBL" id="CAL1271434.1"/>
    </source>
</evidence>
<dbReference type="InterPro" id="IPR002401">
    <property type="entry name" value="Cyt_P450_E_grp-I"/>
</dbReference>
<keyword evidence="7 10" id="KW-0503">Monooxygenase</keyword>
<organism evidence="11 12">
    <name type="scientific">Larinioides sclopetarius</name>
    <dbReference type="NCBI Taxonomy" id="280406"/>
    <lineage>
        <taxon>Eukaryota</taxon>
        <taxon>Metazoa</taxon>
        <taxon>Ecdysozoa</taxon>
        <taxon>Arthropoda</taxon>
        <taxon>Chelicerata</taxon>
        <taxon>Arachnida</taxon>
        <taxon>Araneae</taxon>
        <taxon>Araneomorphae</taxon>
        <taxon>Entelegynae</taxon>
        <taxon>Araneoidea</taxon>
        <taxon>Araneidae</taxon>
        <taxon>Larinioides</taxon>
    </lineage>
</organism>
<evidence type="ECO:0000256" key="1">
    <source>
        <dbReference type="ARBA" id="ARBA00001971"/>
    </source>
</evidence>
<comment type="cofactor">
    <cofactor evidence="1 9">
        <name>heme</name>
        <dbReference type="ChEBI" id="CHEBI:30413"/>
    </cofactor>
</comment>
<dbReference type="PROSITE" id="PS00086">
    <property type="entry name" value="CYTOCHROME_P450"/>
    <property type="match status" value="1"/>
</dbReference>
<dbReference type="GO" id="GO:0005789">
    <property type="term" value="C:endoplasmic reticulum membrane"/>
    <property type="evidence" value="ECO:0007669"/>
    <property type="project" value="UniProtKB-SubCell"/>
</dbReference>
<dbReference type="InterPro" id="IPR001128">
    <property type="entry name" value="Cyt_P450"/>
</dbReference>
<dbReference type="PRINTS" id="PR00463">
    <property type="entry name" value="EP450I"/>
</dbReference>
<evidence type="ECO:0000256" key="6">
    <source>
        <dbReference type="ARBA" id="ARBA00023004"/>
    </source>
</evidence>
<dbReference type="Pfam" id="PF00067">
    <property type="entry name" value="p450"/>
    <property type="match status" value="1"/>
</dbReference>
<keyword evidence="10" id="KW-0560">Oxidoreductase</keyword>
<dbReference type="AlphaFoldDB" id="A0AAV1ZMB5"/>
<reference evidence="11 12" key="1">
    <citation type="submission" date="2024-04" db="EMBL/GenBank/DDBJ databases">
        <authorList>
            <person name="Rising A."/>
            <person name="Reimegard J."/>
            <person name="Sonavane S."/>
            <person name="Akerstrom W."/>
            <person name="Nylinder S."/>
            <person name="Hedman E."/>
            <person name="Kallberg Y."/>
        </authorList>
    </citation>
    <scope>NUCLEOTIDE SEQUENCE [LARGE SCALE GENOMIC DNA]</scope>
</reference>
<dbReference type="GO" id="GO:0020037">
    <property type="term" value="F:heme binding"/>
    <property type="evidence" value="ECO:0007669"/>
    <property type="project" value="InterPro"/>
</dbReference>
<gene>
    <name evidence="11" type="ORF">LARSCL_LOCUS5813</name>
</gene>
<evidence type="ECO:0000256" key="7">
    <source>
        <dbReference type="ARBA" id="ARBA00023033"/>
    </source>
</evidence>
<accession>A0AAV1ZMB5</accession>
<dbReference type="EMBL" id="CAXIEN010000054">
    <property type="protein sequence ID" value="CAL1271434.1"/>
    <property type="molecule type" value="Genomic_DNA"/>
</dbReference>
<comment type="caution">
    <text evidence="11">The sequence shown here is derived from an EMBL/GenBank/DDBJ whole genome shotgun (WGS) entry which is preliminary data.</text>
</comment>
<evidence type="ECO:0000313" key="12">
    <source>
        <dbReference type="Proteomes" id="UP001497382"/>
    </source>
</evidence>
<dbReference type="InterPro" id="IPR036396">
    <property type="entry name" value="Cyt_P450_sf"/>
</dbReference>
<keyword evidence="5" id="KW-0256">Endoplasmic reticulum</keyword>
<keyword evidence="8" id="KW-0472">Membrane</keyword>
<evidence type="ECO:0000256" key="9">
    <source>
        <dbReference type="PIRSR" id="PIRSR602401-1"/>
    </source>
</evidence>
<dbReference type="PANTHER" id="PTHR24291:SF189">
    <property type="entry name" value="CYTOCHROME P450 4C3-RELATED"/>
    <property type="match status" value="1"/>
</dbReference>
<dbReference type="InterPro" id="IPR050196">
    <property type="entry name" value="Cytochrome_P450_Monoox"/>
</dbReference>
<proteinExistence type="inferred from homology"/>
<keyword evidence="4 9" id="KW-0349">Heme</keyword>